<protein>
    <recommendedName>
        <fullName evidence="2">Endonuclease/exonuclease/phosphatase domain-containing protein</fullName>
    </recommendedName>
</protein>
<reference evidence="1" key="1">
    <citation type="submission" date="2016-02" db="EMBL/GenBank/DDBJ databases">
        <title>WGS assembly of Manihot esculenta.</title>
        <authorList>
            <person name="Bredeson J.V."/>
            <person name="Prochnik S.E."/>
            <person name="Lyons J.B."/>
            <person name="Schmutz J."/>
            <person name="Grimwood J."/>
            <person name="Vrebalov J."/>
            <person name="Bart R.S."/>
            <person name="Amuge T."/>
            <person name="Ferguson M.E."/>
            <person name="Green R."/>
            <person name="Putnam N."/>
            <person name="Stites J."/>
            <person name="Rounsley S."/>
            <person name="Rokhsar D.S."/>
        </authorList>
    </citation>
    <scope>NUCLEOTIDE SEQUENCE [LARGE SCALE GENOMIC DNA]</scope>
    <source>
        <tissue evidence="1">Leaf</tissue>
    </source>
</reference>
<name>A0A2C9W5F5_MANES</name>
<accession>A0A2C9W5F5</accession>
<gene>
    <name evidence="1" type="ORF">MANES_03G073500</name>
</gene>
<dbReference type="EMBL" id="CM004389">
    <property type="protein sequence ID" value="OAY54423.1"/>
    <property type="molecule type" value="Genomic_DNA"/>
</dbReference>
<sequence length="107" mass="12173">MTMKETTNRCPNTASKCANFRTWVNAHDLLDLGFAGSKFTWWQGYSMESVKAAHLDRGLCSIPWRNLFPQACIRHLDRVSFDHCPLLLMLDPALPPTSRSGFRFQAA</sequence>
<dbReference type="Gene3D" id="3.60.10.10">
    <property type="entry name" value="Endonuclease/exonuclease/phosphatase"/>
    <property type="match status" value="1"/>
</dbReference>
<proteinExistence type="predicted"/>
<evidence type="ECO:0008006" key="2">
    <source>
        <dbReference type="Google" id="ProtNLM"/>
    </source>
</evidence>
<dbReference type="PANTHER" id="PTHR33710">
    <property type="entry name" value="BNAC02G09200D PROTEIN"/>
    <property type="match status" value="1"/>
</dbReference>
<dbReference type="SUPFAM" id="SSF56219">
    <property type="entry name" value="DNase I-like"/>
    <property type="match status" value="1"/>
</dbReference>
<evidence type="ECO:0000313" key="1">
    <source>
        <dbReference type="EMBL" id="OAY54423.1"/>
    </source>
</evidence>
<dbReference type="PANTHER" id="PTHR33710:SF86">
    <property type="entry name" value="VIRAL MOVEMENT PROTEIN"/>
    <property type="match status" value="1"/>
</dbReference>
<dbReference type="InterPro" id="IPR036691">
    <property type="entry name" value="Endo/exonu/phosph_ase_sf"/>
</dbReference>
<dbReference type="AlphaFoldDB" id="A0A2C9W5F5"/>
<organism evidence="1">
    <name type="scientific">Manihot esculenta</name>
    <name type="common">Cassava</name>
    <name type="synonym">Jatropha manihot</name>
    <dbReference type="NCBI Taxonomy" id="3983"/>
    <lineage>
        <taxon>Eukaryota</taxon>
        <taxon>Viridiplantae</taxon>
        <taxon>Streptophyta</taxon>
        <taxon>Embryophyta</taxon>
        <taxon>Tracheophyta</taxon>
        <taxon>Spermatophyta</taxon>
        <taxon>Magnoliopsida</taxon>
        <taxon>eudicotyledons</taxon>
        <taxon>Gunneridae</taxon>
        <taxon>Pentapetalae</taxon>
        <taxon>rosids</taxon>
        <taxon>fabids</taxon>
        <taxon>Malpighiales</taxon>
        <taxon>Euphorbiaceae</taxon>
        <taxon>Crotonoideae</taxon>
        <taxon>Manihoteae</taxon>
        <taxon>Manihot</taxon>
    </lineage>
</organism>